<keyword evidence="5 8" id="KW-1133">Transmembrane helix</keyword>
<accession>A0A2A9DRV6</accession>
<protein>
    <submittedName>
        <fullName evidence="10">Putative MFS family arabinose efflux permease</fullName>
    </submittedName>
</protein>
<feature type="transmembrane region" description="Helical" evidence="8">
    <location>
        <begin position="285"/>
        <end position="305"/>
    </location>
</feature>
<feature type="domain" description="Major facilitator superfamily (MFS) profile" evidence="9">
    <location>
        <begin position="1"/>
        <end position="401"/>
    </location>
</feature>
<feature type="transmembrane region" description="Helical" evidence="8">
    <location>
        <begin position="259"/>
        <end position="278"/>
    </location>
</feature>
<name>A0A2A9DRV6_9MICO</name>
<evidence type="ECO:0000256" key="3">
    <source>
        <dbReference type="ARBA" id="ARBA00022475"/>
    </source>
</evidence>
<feature type="transmembrane region" description="Helical" evidence="8">
    <location>
        <begin position="311"/>
        <end position="333"/>
    </location>
</feature>
<evidence type="ECO:0000256" key="1">
    <source>
        <dbReference type="ARBA" id="ARBA00004651"/>
    </source>
</evidence>
<evidence type="ECO:0000256" key="8">
    <source>
        <dbReference type="SAM" id="Phobius"/>
    </source>
</evidence>
<dbReference type="AlphaFoldDB" id="A0A2A9DRV6"/>
<keyword evidence="4 8" id="KW-0812">Transmembrane</keyword>
<evidence type="ECO:0000256" key="2">
    <source>
        <dbReference type="ARBA" id="ARBA00022448"/>
    </source>
</evidence>
<keyword evidence="3" id="KW-1003">Cell membrane</keyword>
<dbReference type="Gene3D" id="1.20.1250.20">
    <property type="entry name" value="MFS general substrate transporter like domains"/>
    <property type="match status" value="1"/>
</dbReference>
<evidence type="ECO:0000256" key="4">
    <source>
        <dbReference type="ARBA" id="ARBA00022692"/>
    </source>
</evidence>
<keyword evidence="11" id="KW-1185">Reference proteome</keyword>
<dbReference type="PROSITE" id="PS50850">
    <property type="entry name" value="MFS"/>
    <property type="match status" value="1"/>
</dbReference>
<keyword evidence="2" id="KW-0813">Transport</keyword>
<dbReference type="InterPro" id="IPR036259">
    <property type="entry name" value="MFS_trans_sf"/>
</dbReference>
<comment type="subcellular location">
    <subcellularLocation>
        <location evidence="1">Cell membrane</location>
        <topology evidence="1">Multi-pass membrane protein</topology>
    </subcellularLocation>
</comment>
<dbReference type="PANTHER" id="PTHR23513:SF11">
    <property type="entry name" value="STAPHYLOFERRIN A TRANSPORTER"/>
    <property type="match status" value="1"/>
</dbReference>
<feature type="transmembrane region" description="Helical" evidence="8">
    <location>
        <begin position="375"/>
        <end position="397"/>
    </location>
</feature>
<dbReference type="SUPFAM" id="SSF103473">
    <property type="entry name" value="MFS general substrate transporter"/>
    <property type="match status" value="1"/>
</dbReference>
<gene>
    <name evidence="10" type="ORF">ATJ78_0228</name>
</gene>
<feature type="transmembrane region" description="Helical" evidence="8">
    <location>
        <begin position="224"/>
        <end position="247"/>
    </location>
</feature>
<evidence type="ECO:0000313" key="11">
    <source>
        <dbReference type="Proteomes" id="UP000221369"/>
    </source>
</evidence>
<dbReference type="CDD" id="cd06173">
    <property type="entry name" value="MFS_MefA_like"/>
    <property type="match status" value="1"/>
</dbReference>
<dbReference type="GO" id="GO:0005886">
    <property type="term" value="C:plasma membrane"/>
    <property type="evidence" value="ECO:0007669"/>
    <property type="project" value="UniProtKB-SubCell"/>
</dbReference>
<dbReference type="PANTHER" id="PTHR23513">
    <property type="entry name" value="INTEGRAL MEMBRANE EFFLUX PROTEIN-RELATED"/>
    <property type="match status" value="1"/>
</dbReference>
<evidence type="ECO:0000256" key="6">
    <source>
        <dbReference type="ARBA" id="ARBA00023136"/>
    </source>
</evidence>
<dbReference type="InterPro" id="IPR010290">
    <property type="entry name" value="TM_effector"/>
</dbReference>
<evidence type="ECO:0000256" key="5">
    <source>
        <dbReference type="ARBA" id="ARBA00022989"/>
    </source>
</evidence>
<dbReference type="Proteomes" id="UP000221369">
    <property type="component" value="Unassembled WGS sequence"/>
</dbReference>
<reference evidence="10 11" key="1">
    <citation type="submission" date="2017-10" db="EMBL/GenBank/DDBJ databases">
        <title>Sequencing the genomes of 1000 actinobacteria strains.</title>
        <authorList>
            <person name="Klenk H.-P."/>
        </authorList>
    </citation>
    <scope>NUCLEOTIDE SEQUENCE [LARGE SCALE GENOMIC DNA]</scope>
    <source>
        <strain evidence="10 11">DSM 21798</strain>
    </source>
</reference>
<keyword evidence="6 8" id="KW-0472">Membrane</keyword>
<evidence type="ECO:0000256" key="7">
    <source>
        <dbReference type="SAM" id="MobiDB-lite"/>
    </source>
</evidence>
<evidence type="ECO:0000313" key="10">
    <source>
        <dbReference type="EMBL" id="PFG29323.1"/>
    </source>
</evidence>
<feature type="transmembrane region" description="Helical" evidence="8">
    <location>
        <begin position="345"/>
        <end position="369"/>
    </location>
</feature>
<dbReference type="EMBL" id="PDJE01000001">
    <property type="protein sequence ID" value="PFG29323.1"/>
    <property type="molecule type" value="Genomic_DNA"/>
</dbReference>
<feature type="transmembrane region" description="Helical" evidence="8">
    <location>
        <begin position="173"/>
        <end position="192"/>
    </location>
</feature>
<evidence type="ECO:0000259" key="9">
    <source>
        <dbReference type="PROSITE" id="PS50850"/>
    </source>
</evidence>
<feature type="transmembrane region" description="Helical" evidence="8">
    <location>
        <begin position="12"/>
        <end position="29"/>
    </location>
</feature>
<feature type="transmembrane region" description="Helical" evidence="8">
    <location>
        <begin position="49"/>
        <end position="68"/>
    </location>
</feature>
<dbReference type="InterPro" id="IPR020846">
    <property type="entry name" value="MFS_dom"/>
</dbReference>
<sequence length="546" mass="58154">MKAMFRSLSSFNYRIWFIGALVSNIGAWMQATTQDWVVLVDLTDNDALAVGTTMALQFGPQLLMVPISGYIADHFDRRKILMCTQSALMLLAAGLGILLLTGVAELWHVFVFAFTLGVVNAIDTPARQVFVSDLVGQENMANAVSLNSASFNTARLIGPAVAGILIALVGSGWVFMINAVSFLAVLTVLISLRVSELHRSPRATGSPIKNIVEGFLYVRARPDLTVIFVIVFIMGAFGMNFPIVASTMAVEFGRGASEYGALSSILAIGSLTGALLAARRARPQMRIVIVAAGLFGTASTVSGIMPTYISFAISMILVGFSTVTLLTTANSYVQTTSDPIIRGRVMALYAAILMGSTPVGSPIVGWVANAFGARWTLGVGAMAGFAACAVGLGWLIVSRKLRLHRDPESRWRLVVTHFGKPMPGAAPSSLGRMGLTTPIQVVHGENGEREYLDVHGKAFVPASTSEPDAAPRRPDTKPLPVPDDARSETATNDDAGSREPCAETASVGLPQSAPQAVPFIEPETLTGQIRVQYLDDDGEDRTAPRP</sequence>
<comment type="caution">
    <text evidence="10">The sequence shown here is derived from an EMBL/GenBank/DDBJ whole genome shotgun (WGS) entry which is preliminary data.</text>
</comment>
<feature type="region of interest" description="Disordered" evidence="7">
    <location>
        <begin position="461"/>
        <end position="524"/>
    </location>
</feature>
<dbReference type="Pfam" id="PF05977">
    <property type="entry name" value="MFS_3"/>
    <property type="match status" value="1"/>
</dbReference>
<organism evidence="10 11">
    <name type="scientific">Paramicrobacterium agarici</name>
    <dbReference type="NCBI Taxonomy" id="630514"/>
    <lineage>
        <taxon>Bacteria</taxon>
        <taxon>Bacillati</taxon>
        <taxon>Actinomycetota</taxon>
        <taxon>Actinomycetes</taxon>
        <taxon>Micrococcales</taxon>
        <taxon>Microbacteriaceae</taxon>
        <taxon>Paramicrobacterium</taxon>
    </lineage>
</organism>
<proteinExistence type="predicted"/>
<dbReference type="GO" id="GO:0022857">
    <property type="term" value="F:transmembrane transporter activity"/>
    <property type="evidence" value="ECO:0007669"/>
    <property type="project" value="InterPro"/>
</dbReference>